<dbReference type="InterPro" id="IPR032710">
    <property type="entry name" value="NTF2-like_dom_sf"/>
</dbReference>
<sequence length="201" mass="22763">MALALVKMNILMKFLTSLILICSALCCASAIAQQTDGDNEALNQFYRQFSSAFAQLDATVIADLYAEDASYIPEQQSKAITIGRENIISLYQRFFGKIKHKNAQIEVDFRVIDRQISPQIATDIGYYLIRFYPPKESEEPMSEFAGKFVTVSKKQADGRWYLTVDTNNRGEPAFYYDAKPLPNLYYGSQFSTASNKSSHEK</sequence>
<reference evidence="2 3" key="1">
    <citation type="submission" date="2021-05" db="EMBL/GenBank/DDBJ databases">
        <title>Molecular characterization for Shewanella algae harboring chromosomal blaOXA-55-like strains isolated from clinical and environment sample.</title>
        <authorList>
            <person name="Ohama Y."/>
            <person name="Aoki K."/>
            <person name="Harada S."/>
            <person name="Moriya K."/>
            <person name="Ishii Y."/>
            <person name="Tateda K."/>
        </authorList>
    </citation>
    <scope>NUCLEOTIDE SEQUENCE [LARGE SCALE GENOMIC DNA]</scope>
    <source>
        <strain evidence="2 3">LMG 23746</strain>
    </source>
</reference>
<evidence type="ECO:0000256" key="1">
    <source>
        <dbReference type="SAM" id="SignalP"/>
    </source>
</evidence>
<dbReference type="SUPFAM" id="SSF54427">
    <property type="entry name" value="NTF2-like"/>
    <property type="match status" value="1"/>
</dbReference>
<proteinExistence type="predicted"/>
<dbReference type="EMBL" id="BPFB01000063">
    <property type="protein sequence ID" value="GIU02363.1"/>
    <property type="molecule type" value="Genomic_DNA"/>
</dbReference>
<protein>
    <recommendedName>
        <fullName evidence="4">DUF4440 domain-containing protein</fullName>
    </recommendedName>
</protein>
<dbReference type="Proteomes" id="UP000761574">
    <property type="component" value="Unassembled WGS sequence"/>
</dbReference>
<keyword evidence="3" id="KW-1185">Reference proteome</keyword>
<dbReference type="Gene3D" id="3.10.450.50">
    <property type="match status" value="1"/>
</dbReference>
<gene>
    <name evidence="2" type="ORF">TUM4630_33790</name>
</gene>
<evidence type="ECO:0008006" key="4">
    <source>
        <dbReference type="Google" id="ProtNLM"/>
    </source>
</evidence>
<organism evidence="2 3">
    <name type="scientific">Shewanella algidipiscicola</name>
    <dbReference type="NCBI Taxonomy" id="614070"/>
    <lineage>
        <taxon>Bacteria</taxon>
        <taxon>Pseudomonadati</taxon>
        <taxon>Pseudomonadota</taxon>
        <taxon>Gammaproteobacteria</taxon>
        <taxon>Alteromonadales</taxon>
        <taxon>Shewanellaceae</taxon>
        <taxon>Shewanella</taxon>
    </lineage>
</organism>
<evidence type="ECO:0000313" key="2">
    <source>
        <dbReference type="EMBL" id="GIU02363.1"/>
    </source>
</evidence>
<dbReference type="InterPro" id="IPR011944">
    <property type="entry name" value="Steroid_delta5-4_isomerase"/>
</dbReference>
<comment type="caution">
    <text evidence="2">The sequence shown here is derived from an EMBL/GenBank/DDBJ whole genome shotgun (WGS) entry which is preliminary data.</text>
</comment>
<feature type="signal peptide" evidence="1">
    <location>
        <begin position="1"/>
        <end position="32"/>
    </location>
</feature>
<evidence type="ECO:0000313" key="3">
    <source>
        <dbReference type="Proteomes" id="UP000761574"/>
    </source>
</evidence>
<feature type="chain" id="PRO_5047400713" description="DUF4440 domain-containing protein" evidence="1">
    <location>
        <begin position="33"/>
        <end position="201"/>
    </location>
</feature>
<accession>A0ABQ4NSV4</accession>
<name>A0ABQ4NSV4_9GAMM</name>
<dbReference type="NCBIfam" id="TIGR02246">
    <property type="entry name" value="SgcJ/EcaC family oxidoreductase"/>
    <property type="match status" value="1"/>
</dbReference>
<keyword evidence="1" id="KW-0732">Signal</keyword>